<feature type="compositionally biased region" description="Polar residues" evidence="9">
    <location>
        <begin position="427"/>
        <end position="443"/>
    </location>
</feature>
<dbReference type="HOGENOM" id="CLU_030132_0_0_1"/>
<dbReference type="Gene3D" id="3.30.60.90">
    <property type="match status" value="1"/>
</dbReference>
<dbReference type="GO" id="GO:0000423">
    <property type="term" value="P:mitophagy"/>
    <property type="evidence" value="ECO:0007669"/>
    <property type="project" value="TreeGrafter"/>
</dbReference>
<dbReference type="InterPro" id="IPR000433">
    <property type="entry name" value="Znf_ZZ"/>
</dbReference>
<dbReference type="eggNOG" id="KOG4582">
    <property type="taxonomic scope" value="Eukaryota"/>
</dbReference>
<dbReference type="OrthoDB" id="441278at2759"/>
<proteinExistence type="predicted"/>
<evidence type="ECO:0000256" key="1">
    <source>
        <dbReference type="ARBA" id="ARBA00004123"/>
    </source>
</evidence>
<feature type="compositionally biased region" description="Low complexity" evidence="9">
    <location>
        <begin position="221"/>
        <end position="231"/>
    </location>
</feature>
<feature type="region of interest" description="Disordered" evidence="9">
    <location>
        <begin position="273"/>
        <end position="359"/>
    </location>
</feature>
<dbReference type="InterPro" id="IPR033741">
    <property type="entry name" value="SQSTM_UBA"/>
</dbReference>
<feature type="region of interest" description="Disordered" evidence="9">
    <location>
        <begin position="411"/>
        <end position="494"/>
    </location>
</feature>
<feature type="compositionally biased region" description="Low complexity" evidence="9">
    <location>
        <begin position="560"/>
        <end position="589"/>
    </location>
</feature>
<feature type="domain" description="ZZ-type" evidence="11">
    <location>
        <begin position="118"/>
        <end position="169"/>
    </location>
</feature>
<feature type="region of interest" description="Disordered" evidence="9">
    <location>
        <begin position="548"/>
        <end position="601"/>
    </location>
</feature>
<dbReference type="PROSITE" id="PS50135">
    <property type="entry name" value="ZF_ZZ_2"/>
    <property type="match status" value="1"/>
</dbReference>
<dbReference type="OMA" id="VHAMMAM"/>
<dbReference type="PROSITE" id="PS51745">
    <property type="entry name" value="PB1"/>
    <property type="match status" value="1"/>
</dbReference>
<dbReference type="GO" id="GO:0044753">
    <property type="term" value="C:amphisome"/>
    <property type="evidence" value="ECO:0007669"/>
    <property type="project" value="TreeGrafter"/>
</dbReference>
<dbReference type="InterPro" id="IPR052260">
    <property type="entry name" value="Autophagy_Rcpt_SigReg"/>
</dbReference>
<evidence type="ECO:0000256" key="4">
    <source>
        <dbReference type="ARBA" id="ARBA00022723"/>
    </source>
</evidence>
<gene>
    <name evidence="13" type="primary">Dvir\GJ18227</name>
    <name evidence="13" type="ORF">Dvir_GJ18227</name>
</gene>
<reference evidence="13 14" key="1">
    <citation type="journal article" date="2007" name="Nature">
        <title>Evolution of genes and genomes on the Drosophila phylogeny.</title>
        <authorList>
            <consortium name="Drosophila 12 Genomes Consortium"/>
            <person name="Clark A.G."/>
            <person name="Eisen M.B."/>
            <person name="Smith D.R."/>
            <person name="Bergman C.M."/>
            <person name="Oliver B."/>
            <person name="Markow T.A."/>
            <person name="Kaufman T.C."/>
            <person name="Kellis M."/>
            <person name="Gelbart W."/>
            <person name="Iyer V.N."/>
            <person name="Pollard D.A."/>
            <person name="Sackton T.B."/>
            <person name="Larracuente A.M."/>
            <person name="Singh N.D."/>
            <person name="Abad J.P."/>
            <person name="Abt D.N."/>
            <person name="Adryan B."/>
            <person name="Aguade M."/>
            <person name="Akashi H."/>
            <person name="Anderson W.W."/>
            <person name="Aquadro C.F."/>
            <person name="Ardell D.H."/>
            <person name="Arguello R."/>
            <person name="Artieri C.G."/>
            <person name="Barbash D.A."/>
            <person name="Barker D."/>
            <person name="Barsanti P."/>
            <person name="Batterham P."/>
            <person name="Batzoglou S."/>
            <person name="Begun D."/>
            <person name="Bhutkar A."/>
            <person name="Blanco E."/>
            <person name="Bosak S.A."/>
            <person name="Bradley R.K."/>
            <person name="Brand A.D."/>
            <person name="Brent M.R."/>
            <person name="Brooks A.N."/>
            <person name="Brown R.H."/>
            <person name="Butlin R.K."/>
            <person name="Caggese C."/>
            <person name="Calvi B.R."/>
            <person name="Bernardo de Carvalho A."/>
            <person name="Caspi A."/>
            <person name="Castrezana S."/>
            <person name="Celniker S.E."/>
            <person name="Chang J.L."/>
            <person name="Chapple C."/>
            <person name="Chatterji S."/>
            <person name="Chinwalla A."/>
            <person name="Civetta A."/>
            <person name="Clifton S.W."/>
            <person name="Comeron J.M."/>
            <person name="Costello J.C."/>
            <person name="Coyne J.A."/>
            <person name="Daub J."/>
            <person name="David R.G."/>
            <person name="Delcher A.L."/>
            <person name="Delehaunty K."/>
            <person name="Do C.B."/>
            <person name="Ebling H."/>
            <person name="Edwards K."/>
            <person name="Eickbush T."/>
            <person name="Evans J.D."/>
            <person name="Filipski A."/>
            <person name="Findeiss S."/>
            <person name="Freyhult E."/>
            <person name="Fulton L."/>
            <person name="Fulton R."/>
            <person name="Garcia A.C."/>
            <person name="Gardiner A."/>
            <person name="Garfield D.A."/>
            <person name="Garvin B.E."/>
            <person name="Gibson G."/>
            <person name="Gilbert D."/>
            <person name="Gnerre S."/>
            <person name="Godfrey J."/>
            <person name="Good R."/>
            <person name="Gotea V."/>
            <person name="Gravely B."/>
            <person name="Greenberg A.J."/>
            <person name="Griffiths-Jones S."/>
            <person name="Gross S."/>
            <person name="Guigo R."/>
            <person name="Gustafson E.A."/>
            <person name="Haerty W."/>
            <person name="Hahn M.W."/>
            <person name="Halligan D.L."/>
            <person name="Halpern A.L."/>
            <person name="Halter G.M."/>
            <person name="Han M.V."/>
            <person name="Heger A."/>
            <person name="Hillier L."/>
            <person name="Hinrichs A.S."/>
            <person name="Holmes I."/>
            <person name="Hoskins R.A."/>
            <person name="Hubisz M.J."/>
            <person name="Hultmark D."/>
            <person name="Huntley M.A."/>
            <person name="Jaffe D.B."/>
            <person name="Jagadeeshan S."/>
            <person name="Jeck W.R."/>
            <person name="Johnson J."/>
            <person name="Jones C.D."/>
            <person name="Jordan W.C."/>
            <person name="Karpen G.H."/>
            <person name="Kataoka E."/>
            <person name="Keightley P.D."/>
            <person name="Kheradpour P."/>
            <person name="Kirkness E.F."/>
            <person name="Koerich L.B."/>
            <person name="Kristiansen K."/>
            <person name="Kudrna D."/>
            <person name="Kulathinal R.J."/>
            <person name="Kumar S."/>
            <person name="Kwok R."/>
            <person name="Lander E."/>
            <person name="Langley C.H."/>
            <person name="Lapoint R."/>
            <person name="Lazzaro B.P."/>
            <person name="Lee S.J."/>
            <person name="Levesque L."/>
            <person name="Li R."/>
            <person name="Lin C.F."/>
            <person name="Lin M.F."/>
            <person name="Lindblad-Toh K."/>
            <person name="Llopart A."/>
            <person name="Long M."/>
            <person name="Low L."/>
            <person name="Lozovsky E."/>
            <person name="Lu J."/>
            <person name="Luo M."/>
            <person name="Machado C.A."/>
            <person name="Makalowski W."/>
            <person name="Marzo M."/>
            <person name="Matsuda M."/>
            <person name="Matzkin L."/>
            <person name="McAllister B."/>
            <person name="McBride C.S."/>
            <person name="McKernan B."/>
            <person name="McKernan K."/>
            <person name="Mendez-Lago M."/>
            <person name="Minx P."/>
            <person name="Mollenhauer M.U."/>
            <person name="Montooth K."/>
            <person name="Mount S.M."/>
            <person name="Mu X."/>
            <person name="Myers E."/>
            <person name="Negre B."/>
            <person name="Newfeld S."/>
            <person name="Nielsen R."/>
            <person name="Noor M.A."/>
            <person name="O'Grady P."/>
            <person name="Pachter L."/>
            <person name="Papaceit M."/>
            <person name="Parisi M.J."/>
            <person name="Parisi M."/>
            <person name="Parts L."/>
            <person name="Pedersen J.S."/>
            <person name="Pesole G."/>
            <person name="Phillippy A.M."/>
            <person name="Ponting C.P."/>
            <person name="Pop M."/>
            <person name="Porcelli D."/>
            <person name="Powell J.R."/>
            <person name="Prohaska S."/>
            <person name="Pruitt K."/>
            <person name="Puig M."/>
            <person name="Quesneville H."/>
            <person name="Ram K.R."/>
            <person name="Rand D."/>
            <person name="Rasmussen M.D."/>
            <person name="Reed L.K."/>
            <person name="Reenan R."/>
            <person name="Reily A."/>
            <person name="Remington K.A."/>
            <person name="Rieger T.T."/>
            <person name="Ritchie M.G."/>
            <person name="Robin C."/>
            <person name="Rogers Y.H."/>
            <person name="Rohde C."/>
            <person name="Rozas J."/>
            <person name="Rubenfield M.J."/>
            <person name="Ruiz A."/>
            <person name="Russo S."/>
            <person name="Salzberg S.L."/>
            <person name="Sanchez-Gracia A."/>
            <person name="Saranga D.J."/>
            <person name="Sato H."/>
            <person name="Schaeffer S.W."/>
            <person name="Schatz M.C."/>
            <person name="Schlenke T."/>
            <person name="Schwartz R."/>
            <person name="Segarra C."/>
            <person name="Singh R.S."/>
            <person name="Sirot L."/>
            <person name="Sirota M."/>
            <person name="Sisneros N.B."/>
            <person name="Smith C.D."/>
            <person name="Smith T.F."/>
            <person name="Spieth J."/>
            <person name="Stage D.E."/>
            <person name="Stark A."/>
            <person name="Stephan W."/>
            <person name="Strausberg R.L."/>
            <person name="Strempel S."/>
            <person name="Sturgill D."/>
            <person name="Sutton G."/>
            <person name="Sutton G.G."/>
            <person name="Tao W."/>
            <person name="Teichmann S."/>
            <person name="Tobari Y.N."/>
            <person name="Tomimura Y."/>
            <person name="Tsolas J.M."/>
            <person name="Valente V.L."/>
            <person name="Venter E."/>
            <person name="Venter J.C."/>
            <person name="Vicario S."/>
            <person name="Vieira F.G."/>
            <person name="Vilella A.J."/>
            <person name="Villasante A."/>
            <person name="Walenz B."/>
            <person name="Wang J."/>
            <person name="Wasserman M."/>
            <person name="Watts T."/>
            <person name="Wilson D."/>
            <person name="Wilson R.K."/>
            <person name="Wing R.A."/>
            <person name="Wolfner M.F."/>
            <person name="Wong A."/>
            <person name="Wong G.K."/>
            <person name="Wu C.I."/>
            <person name="Wu G."/>
            <person name="Yamamoto D."/>
            <person name="Yang H.P."/>
            <person name="Yang S.P."/>
            <person name="Yorke J.A."/>
            <person name="Yoshida K."/>
            <person name="Zdobnov E."/>
            <person name="Zhang P."/>
            <person name="Zhang Y."/>
            <person name="Zimin A.V."/>
            <person name="Baldwin J."/>
            <person name="Abdouelleil A."/>
            <person name="Abdulkadir J."/>
            <person name="Abebe A."/>
            <person name="Abera B."/>
            <person name="Abreu J."/>
            <person name="Acer S.C."/>
            <person name="Aftuck L."/>
            <person name="Alexander A."/>
            <person name="An P."/>
            <person name="Anderson E."/>
            <person name="Anderson S."/>
            <person name="Arachi H."/>
            <person name="Azer M."/>
            <person name="Bachantsang P."/>
            <person name="Barry A."/>
            <person name="Bayul T."/>
            <person name="Berlin A."/>
            <person name="Bessette D."/>
            <person name="Bloom T."/>
            <person name="Blye J."/>
            <person name="Boguslavskiy L."/>
            <person name="Bonnet C."/>
            <person name="Boukhgalter B."/>
            <person name="Bourzgui I."/>
            <person name="Brown A."/>
            <person name="Cahill P."/>
            <person name="Channer S."/>
            <person name="Cheshatsang Y."/>
            <person name="Chuda L."/>
            <person name="Citroen M."/>
            <person name="Collymore A."/>
            <person name="Cooke P."/>
            <person name="Costello M."/>
            <person name="D'Aco K."/>
            <person name="Daza R."/>
            <person name="De Haan G."/>
            <person name="DeGray S."/>
            <person name="DeMaso C."/>
            <person name="Dhargay N."/>
            <person name="Dooley K."/>
            <person name="Dooley E."/>
            <person name="Doricent M."/>
            <person name="Dorje P."/>
            <person name="Dorjee K."/>
            <person name="Dupes A."/>
            <person name="Elong R."/>
            <person name="Falk J."/>
            <person name="Farina A."/>
            <person name="Faro S."/>
            <person name="Ferguson D."/>
            <person name="Fisher S."/>
            <person name="Foley C.D."/>
            <person name="Franke A."/>
            <person name="Friedrich D."/>
            <person name="Gadbois L."/>
            <person name="Gearin G."/>
            <person name="Gearin C.R."/>
            <person name="Giannoukos G."/>
            <person name="Goode T."/>
            <person name="Graham J."/>
            <person name="Grandbois E."/>
            <person name="Grewal S."/>
            <person name="Gyaltsen K."/>
            <person name="Hafez N."/>
            <person name="Hagos B."/>
            <person name="Hall J."/>
            <person name="Henson C."/>
            <person name="Hollinger A."/>
            <person name="Honan T."/>
            <person name="Huard M.D."/>
            <person name="Hughes L."/>
            <person name="Hurhula B."/>
            <person name="Husby M.E."/>
            <person name="Kamat A."/>
            <person name="Kanga B."/>
            <person name="Kashin S."/>
            <person name="Khazanovich D."/>
            <person name="Kisner P."/>
            <person name="Lance K."/>
            <person name="Lara M."/>
            <person name="Lee W."/>
            <person name="Lennon N."/>
            <person name="Letendre F."/>
            <person name="LeVine R."/>
            <person name="Lipovsky A."/>
            <person name="Liu X."/>
            <person name="Liu J."/>
            <person name="Liu S."/>
            <person name="Lokyitsang T."/>
            <person name="Lokyitsang Y."/>
            <person name="Lubonja R."/>
            <person name="Lui A."/>
            <person name="MacDonald P."/>
            <person name="Magnisalis V."/>
            <person name="Maru K."/>
            <person name="Matthews C."/>
            <person name="McCusker W."/>
            <person name="McDonough S."/>
            <person name="Mehta T."/>
            <person name="Meldrim J."/>
            <person name="Meneus L."/>
            <person name="Mihai O."/>
            <person name="Mihalev A."/>
            <person name="Mihova T."/>
            <person name="Mittelman R."/>
            <person name="Mlenga V."/>
            <person name="Montmayeur A."/>
            <person name="Mulrain L."/>
            <person name="Navidi A."/>
            <person name="Naylor J."/>
            <person name="Negash T."/>
            <person name="Nguyen T."/>
            <person name="Nguyen N."/>
            <person name="Nicol R."/>
            <person name="Norbu C."/>
            <person name="Norbu N."/>
            <person name="Novod N."/>
            <person name="O'Neill B."/>
            <person name="Osman S."/>
            <person name="Markiewicz E."/>
            <person name="Oyono O.L."/>
            <person name="Patti C."/>
            <person name="Phunkhang P."/>
            <person name="Pierre F."/>
            <person name="Priest M."/>
            <person name="Raghuraman S."/>
            <person name="Rege F."/>
            <person name="Reyes R."/>
            <person name="Rise C."/>
            <person name="Rogov P."/>
            <person name="Ross K."/>
            <person name="Ryan E."/>
            <person name="Settipalli S."/>
            <person name="Shea T."/>
            <person name="Sherpa N."/>
            <person name="Shi L."/>
            <person name="Shih D."/>
            <person name="Sparrow T."/>
            <person name="Spaulding J."/>
            <person name="Stalker J."/>
            <person name="Stange-Thomann N."/>
            <person name="Stavropoulos S."/>
            <person name="Stone C."/>
            <person name="Strader C."/>
            <person name="Tesfaye S."/>
            <person name="Thomson T."/>
            <person name="Thoulutsang Y."/>
            <person name="Thoulutsang D."/>
            <person name="Topham K."/>
            <person name="Topping I."/>
            <person name="Tsamla T."/>
            <person name="Vassiliev H."/>
            <person name="Vo A."/>
            <person name="Wangchuk T."/>
            <person name="Wangdi T."/>
            <person name="Weiand M."/>
            <person name="Wilkinson J."/>
            <person name="Wilson A."/>
            <person name="Yadav S."/>
            <person name="Young G."/>
            <person name="Yu Q."/>
            <person name="Zembek L."/>
            <person name="Zhong D."/>
            <person name="Zimmer A."/>
            <person name="Zwirko Z."/>
            <person name="Jaffe D.B."/>
            <person name="Alvarez P."/>
            <person name="Brockman W."/>
            <person name="Butler J."/>
            <person name="Chin C."/>
            <person name="Gnerre S."/>
            <person name="Grabherr M."/>
            <person name="Kleber M."/>
            <person name="Mauceli E."/>
            <person name="MacCallum I."/>
        </authorList>
    </citation>
    <scope>NUCLEOTIDE SEQUENCE [LARGE SCALE GENOMIC DNA]</scope>
    <source>
        <strain evidence="14">Tucson 15010-1051.87</strain>
    </source>
</reference>
<dbReference type="PROSITE" id="PS50030">
    <property type="entry name" value="UBA"/>
    <property type="match status" value="1"/>
</dbReference>
<dbReference type="InterPro" id="IPR043145">
    <property type="entry name" value="Znf_ZZ_sf"/>
</dbReference>
<evidence type="ECO:0000259" key="10">
    <source>
        <dbReference type="PROSITE" id="PS50030"/>
    </source>
</evidence>
<keyword evidence="6" id="KW-0862">Zinc</keyword>
<evidence type="ECO:0000256" key="8">
    <source>
        <dbReference type="PROSITE-ProRule" id="PRU00228"/>
    </source>
</evidence>
<sequence>MPERLLKITYHDAPASASKKLNAYLRMPSNTFAVLRREIEMYLFQERELPVCNFRTYWIDSDSDEIEVINQNDYEIFLAKCEKNMHLQIAACRIEQADAKEAPASGPAEDDPTNFIIHEGIECDSCKACPLIGFRYKCMQCPNFDLCQACESAHKHPEHLMARMPTNNGPRLIDAWITGPGTSSRIHRRASRRCRDDPMMMNPFAWAYPPADLTAKAAPTCATAPPCATAPNSPKESRRERRHARRHGGVFSNIMEMMMNLPEGHVMPTMGATPAAAAATAPEASNKKETAVPKEEPNVATARKEGAENAEKSTESNEIPVKASVEPETTNAEEPVAAPRSPKEQPKTQEIPTVNSTPTTPVINLESLAQIVNPEYMRAGIEILNNFSEMFAKMIDPSEAAAFGCADTSMASRGSTASEKSEVGAETAQNPGKQATPSTSATESLERRESQTLASEPPTVPKATAVPEAQAVPDPKPTTNVEPEARRSSDSLDQDWQMIDNSASPMANVSNSDALINLSSTNAVPTDATVSPVRDFVQLGEMLRQHVNEEQQREQTTAHTQTSQVNTVSTSTSTTGVSTNSTSTSTTGNPPAPEEKRQVPIYHTDERINAAVHAMMAMGFSNEGAWLTQLLESVEGNIPAALDIMHTSQSGRN</sequence>
<feature type="compositionally biased region" description="Polar residues" evidence="9">
    <location>
        <begin position="348"/>
        <end position="359"/>
    </location>
</feature>
<dbReference type="GO" id="GO:0070530">
    <property type="term" value="F:K63-linked polyubiquitin modification-dependent protein binding"/>
    <property type="evidence" value="ECO:0007669"/>
    <property type="project" value="TreeGrafter"/>
</dbReference>
<dbReference type="InParanoid" id="B4M907"/>
<evidence type="ECO:0000256" key="7">
    <source>
        <dbReference type="ARBA" id="ARBA00023242"/>
    </source>
</evidence>
<dbReference type="PROSITE" id="PS01357">
    <property type="entry name" value="ZF_ZZ_1"/>
    <property type="match status" value="1"/>
</dbReference>
<dbReference type="PANTHER" id="PTHR15090">
    <property type="entry name" value="SEQUESTOSOME 1-RELATED"/>
    <property type="match status" value="1"/>
</dbReference>
<organism evidence="13 14">
    <name type="scientific">Drosophila virilis</name>
    <name type="common">Fruit fly</name>
    <dbReference type="NCBI Taxonomy" id="7244"/>
    <lineage>
        <taxon>Eukaryota</taxon>
        <taxon>Metazoa</taxon>
        <taxon>Ecdysozoa</taxon>
        <taxon>Arthropoda</taxon>
        <taxon>Hexapoda</taxon>
        <taxon>Insecta</taxon>
        <taxon>Pterygota</taxon>
        <taxon>Neoptera</taxon>
        <taxon>Endopterygota</taxon>
        <taxon>Diptera</taxon>
        <taxon>Brachycera</taxon>
        <taxon>Muscomorpha</taxon>
        <taxon>Ephydroidea</taxon>
        <taxon>Drosophilidae</taxon>
        <taxon>Drosophila</taxon>
    </lineage>
</organism>
<dbReference type="PhylomeDB" id="B4M907"/>
<dbReference type="InterPro" id="IPR009060">
    <property type="entry name" value="UBA-like_sf"/>
</dbReference>
<evidence type="ECO:0000256" key="6">
    <source>
        <dbReference type="ARBA" id="ARBA00022833"/>
    </source>
</evidence>
<evidence type="ECO:0000256" key="9">
    <source>
        <dbReference type="SAM" id="MobiDB-lite"/>
    </source>
</evidence>
<feature type="compositionally biased region" description="Basic and acidic residues" evidence="9">
    <location>
        <begin position="285"/>
        <end position="315"/>
    </location>
</feature>
<dbReference type="Pfam" id="PF00569">
    <property type="entry name" value="ZZ"/>
    <property type="match status" value="1"/>
</dbReference>
<dbReference type="Gene3D" id="1.10.8.10">
    <property type="entry name" value="DNA helicase RuvA subunit, C-terminal domain"/>
    <property type="match status" value="1"/>
</dbReference>
<dbReference type="CDD" id="cd14320">
    <property type="entry name" value="UBA_SQSTM"/>
    <property type="match status" value="1"/>
</dbReference>
<evidence type="ECO:0008006" key="15">
    <source>
        <dbReference type="Google" id="ProtNLM"/>
    </source>
</evidence>
<name>B4M907_DROVI</name>
<dbReference type="FunFam" id="1.10.8.10:FF:000034">
    <property type="entry name" value="Sequestosome 1"/>
    <property type="match status" value="1"/>
</dbReference>
<dbReference type="GO" id="GO:0005080">
    <property type="term" value="F:protein kinase C binding"/>
    <property type="evidence" value="ECO:0007669"/>
    <property type="project" value="TreeGrafter"/>
</dbReference>
<evidence type="ECO:0000259" key="11">
    <source>
        <dbReference type="PROSITE" id="PS50135"/>
    </source>
</evidence>
<dbReference type="SMART" id="SM00291">
    <property type="entry name" value="ZnF_ZZ"/>
    <property type="match status" value="1"/>
</dbReference>
<evidence type="ECO:0000256" key="3">
    <source>
        <dbReference type="ARBA" id="ARBA00022490"/>
    </source>
</evidence>
<dbReference type="Proteomes" id="UP000008792">
    <property type="component" value="Unassembled WGS sequence"/>
</dbReference>
<dbReference type="EMBL" id="CH940654">
    <property type="protein sequence ID" value="EDW57683.1"/>
    <property type="molecule type" value="Genomic_DNA"/>
</dbReference>
<dbReference type="GO" id="GO:0007032">
    <property type="term" value="P:endosome organization"/>
    <property type="evidence" value="ECO:0007669"/>
    <property type="project" value="TreeGrafter"/>
</dbReference>
<protein>
    <recommendedName>
        <fullName evidence="15">Protein ref(2)P</fullName>
    </recommendedName>
</protein>
<dbReference type="GO" id="GO:0005634">
    <property type="term" value="C:nucleus"/>
    <property type="evidence" value="ECO:0007669"/>
    <property type="project" value="UniProtKB-SubCell"/>
</dbReference>
<evidence type="ECO:0000256" key="5">
    <source>
        <dbReference type="ARBA" id="ARBA00022771"/>
    </source>
</evidence>
<feature type="domain" description="PB1" evidence="12">
    <location>
        <begin position="3"/>
        <end position="90"/>
    </location>
</feature>
<evidence type="ECO:0000256" key="2">
    <source>
        <dbReference type="ARBA" id="ARBA00004496"/>
    </source>
</evidence>
<dbReference type="SUPFAM" id="SSF46934">
    <property type="entry name" value="UBA-like"/>
    <property type="match status" value="1"/>
</dbReference>
<dbReference type="STRING" id="7244.B4M907"/>
<feature type="domain" description="UBA" evidence="10">
    <location>
        <begin position="603"/>
        <end position="648"/>
    </location>
</feature>
<dbReference type="FunCoup" id="B4M907">
    <property type="interactions" value="108"/>
</dbReference>
<feature type="compositionally biased region" description="Low complexity" evidence="9">
    <location>
        <begin position="273"/>
        <end position="284"/>
    </location>
</feature>
<keyword evidence="5 8" id="KW-0863">Zinc-finger</keyword>
<dbReference type="GO" id="GO:0035973">
    <property type="term" value="P:aggrephagy"/>
    <property type="evidence" value="ECO:0007669"/>
    <property type="project" value="TreeGrafter"/>
</dbReference>
<evidence type="ECO:0000313" key="13">
    <source>
        <dbReference type="EMBL" id="EDW57683.1"/>
    </source>
</evidence>
<keyword evidence="3" id="KW-0963">Cytoplasm</keyword>
<accession>B4M907</accession>
<keyword evidence="7" id="KW-0539">Nucleus</keyword>
<comment type="subcellular location">
    <subcellularLocation>
        <location evidence="2">Cytoplasm</location>
    </subcellularLocation>
    <subcellularLocation>
        <location evidence="1">Nucleus</location>
    </subcellularLocation>
</comment>
<dbReference type="CDD" id="cd02340">
    <property type="entry name" value="ZZ_NBR1_like"/>
    <property type="match status" value="1"/>
</dbReference>
<dbReference type="GO" id="GO:0016235">
    <property type="term" value="C:aggresome"/>
    <property type="evidence" value="ECO:0007669"/>
    <property type="project" value="TreeGrafter"/>
</dbReference>
<dbReference type="SUPFAM" id="SSF57850">
    <property type="entry name" value="RING/U-box"/>
    <property type="match status" value="1"/>
</dbReference>
<dbReference type="InterPro" id="IPR053793">
    <property type="entry name" value="PB1-like"/>
</dbReference>
<dbReference type="PANTHER" id="PTHR15090:SF0">
    <property type="entry name" value="SEQUESTOSOME-1"/>
    <property type="match status" value="1"/>
</dbReference>
<dbReference type="KEGG" id="dvi:6633940"/>
<dbReference type="InterPro" id="IPR015940">
    <property type="entry name" value="UBA"/>
</dbReference>
<keyword evidence="4" id="KW-0479">Metal-binding</keyword>
<keyword evidence="14" id="KW-1185">Reference proteome</keyword>
<dbReference type="Pfam" id="PF16577">
    <property type="entry name" value="UBA_5"/>
    <property type="match status" value="1"/>
</dbReference>
<evidence type="ECO:0000313" key="14">
    <source>
        <dbReference type="Proteomes" id="UP000008792"/>
    </source>
</evidence>
<evidence type="ECO:0000259" key="12">
    <source>
        <dbReference type="PROSITE" id="PS51745"/>
    </source>
</evidence>
<dbReference type="SMR" id="B4M907"/>
<feature type="region of interest" description="Disordered" evidence="9">
    <location>
        <begin position="221"/>
        <end position="251"/>
    </location>
</feature>
<dbReference type="GO" id="GO:0008270">
    <property type="term" value="F:zinc ion binding"/>
    <property type="evidence" value="ECO:0007669"/>
    <property type="project" value="UniProtKB-KW"/>
</dbReference>
<dbReference type="AlphaFoldDB" id="B4M907"/>